<dbReference type="Gene3D" id="3.40.50.300">
    <property type="entry name" value="P-loop containing nucleotide triphosphate hydrolases"/>
    <property type="match status" value="1"/>
</dbReference>
<evidence type="ECO:0000256" key="3">
    <source>
        <dbReference type="ARBA" id="ARBA00022475"/>
    </source>
</evidence>
<evidence type="ECO:0000256" key="5">
    <source>
        <dbReference type="ARBA" id="ARBA00022840"/>
    </source>
</evidence>
<dbReference type="SUPFAM" id="SSF52540">
    <property type="entry name" value="P-loop containing nucleoside triphosphate hydrolases"/>
    <property type="match status" value="1"/>
</dbReference>
<dbReference type="PROSITE" id="PS00211">
    <property type="entry name" value="ABC_TRANSPORTER_1"/>
    <property type="match status" value="1"/>
</dbReference>
<keyword evidence="4" id="KW-0547">Nucleotide-binding</keyword>
<dbReference type="PROSITE" id="PS50893">
    <property type="entry name" value="ABC_TRANSPORTER_2"/>
    <property type="match status" value="1"/>
</dbReference>
<dbReference type="RefSeq" id="WP_020988952.1">
    <property type="nucleotide sequence ID" value="NZ_MCRM02000001.1"/>
</dbReference>
<reference evidence="8" key="1">
    <citation type="submission" date="2018-01" db="EMBL/GenBank/DDBJ databases">
        <title>Genomic characterization of Leptospira inadai serogroup Lyme isolated from captured rat in Brazil and comparative analysis with human reference strain.</title>
        <authorList>
            <person name="Moreno L.Z."/>
            <person name="Loureiro A.P."/>
            <person name="Miraglia F."/>
            <person name="Kremer F.S."/>
            <person name="Eslabao M.R."/>
            <person name="Dellagostin O.A."/>
            <person name="Lilenbaum W."/>
            <person name="Moreno A.M."/>
        </authorList>
    </citation>
    <scope>NUCLEOTIDE SEQUENCE [LARGE SCALE GENOMIC DNA]</scope>
    <source>
        <strain evidence="8">M34/99</strain>
    </source>
</reference>
<dbReference type="SMART" id="SM00382">
    <property type="entry name" value="AAA"/>
    <property type="match status" value="1"/>
</dbReference>
<keyword evidence="3" id="KW-1003">Cell membrane</keyword>
<keyword evidence="2" id="KW-0813">Transport</keyword>
<proteinExistence type="predicted"/>
<dbReference type="InterPro" id="IPR005890">
    <property type="entry name" value="NO3_transporter_ATP-bd-like"/>
</dbReference>
<sequence>MEKSESTNFVQINNVHQIFGSGKARYYALAGIDLNIAQGEFVSIIGHSGCGKSTLLNLVAGLITPTSGKVAVDGVAVTKPGLDRAVVFQSHSLLPWLTVEENVRVAVDSVYPDRDKGFRKAETLKFVEMVNLSAHSKKKPSEISGGMKQRVGIARAFATNPKVLLLDEPFGALDALTRGKMQDELSSIWEQFRKTVIMITHDIDEALYLSDRIILMSNGPKATINRILNVRFPRKRDRESILEDPSYNELRKEMLHYLIQASHHDSVA</sequence>
<feature type="domain" description="ABC transporter" evidence="7">
    <location>
        <begin position="10"/>
        <end position="243"/>
    </location>
</feature>
<keyword evidence="6" id="KW-0472">Membrane</keyword>
<organism evidence="8 9">
    <name type="scientific">Leptospira inadai serovar Lyme</name>
    <dbReference type="NCBI Taxonomy" id="293084"/>
    <lineage>
        <taxon>Bacteria</taxon>
        <taxon>Pseudomonadati</taxon>
        <taxon>Spirochaetota</taxon>
        <taxon>Spirochaetia</taxon>
        <taxon>Leptospirales</taxon>
        <taxon>Leptospiraceae</taxon>
        <taxon>Leptospira</taxon>
    </lineage>
</organism>
<dbReference type="NCBIfam" id="TIGR01184">
    <property type="entry name" value="ntrCD"/>
    <property type="match status" value="1"/>
</dbReference>
<protein>
    <submittedName>
        <fullName evidence="8">Bacitracin ABC transporter ATP-binding protein</fullName>
    </submittedName>
</protein>
<comment type="subcellular location">
    <subcellularLocation>
        <location evidence="1">Cell membrane</location>
        <topology evidence="1">Peripheral membrane protein</topology>
    </subcellularLocation>
</comment>
<keyword evidence="5 8" id="KW-0067">ATP-binding</keyword>
<dbReference type="EMBL" id="MCRM02000001">
    <property type="protein sequence ID" value="PNV77044.1"/>
    <property type="molecule type" value="Genomic_DNA"/>
</dbReference>
<keyword evidence="9" id="KW-1185">Reference proteome</keyword>
<dbReference type="GO" id="GO:0005524">
    <property type="term" value="F:ATP binding"/>
    <property type="evidence" value="ECO:0007669"/>
    <property type="project" value="UniProtKB-KW"/>
</dbReference>
<dbReference type="PANTHER" id="PTHR42788">
    <property type="entry name" value="TAURINE IMPORT ATP-BINDING PROTEIN-RELATED"/>
    <property type="match status" value="1"/>
</dbReference>
<dbReference type="InterPro" id="IPR050166">
    <property type="entry name" value="ABC_transporter_ATP-bind"/>
</dbReference>
<dbReference type="InterPro" id="IPR017871">
    <property type="entry name" value="ABC_transporter-like_CS"/>
</dbReference>
<dbReference type="InterPro" id="IPR003593">
    <property type="entry name" value="AAA+_ATPase"/>
</dbReference>
<dbReference type="Pfam" id="PF00005">
    <property type="entry name" value="ABC_tran"/>
    <property type="match status" value="1"/>
</dbReference>
<evidence type="ECO:0000313" key="8">
    <source>
        <dbReference type="EMBL" id="PNV77044.1"/>
    </source>
</evidence>
<dbReference type="InterPro" id="IPR003439">
    <property type="entry name" value="ABC_transporter-like_ATP-bd"/>
</dbReference>
<dbReference type="Proteomes" id="UP000094669">
    <property type="component" value="Unassembled WGS sequence"/>
</dbReference>
<evidence type="ECO:0000256" key="6">
    <source>
        <dbReference type="ARBA" id="ARBA00023136"/>
    </source>
</evidence>
<comment type="caution">
    <text evidence="8">The sequence shown here is derived from an EMBL/GenBank/DDBJ whole genome shotgun (WGS) entry which is preliminary data.</text>
</comment>
<dbReference type="CDD" id="cd03293">
    <property type="entry name" value="ABC_NrtD_SsuB_transporters"/>
    <property type="match status" value="1"/>
</dbReference>
<evidence type="ECO:0000313" key="9">
    <source>
        <dbReference type="Proteomes" id="UP000094669"/>
    </source>
</evidence>
<accession>A0ABX4YPE6</accession>
<gene>
    <name evidence="8" type="ORF">BES34_000185</name>
</gene>
<evidence type="ECO:0000256" key="4">
    <source>
        <dbReference type="ARBA" id="ARBA00022741"/>
    </source>
</evidence>
<name>A0ABX4YPE6_9LEPT</name>
<evidence type="ECO:0000256" key="1">
    <source>
        <dbReference type="ARBA" id="ARBA00004202"/>
    </source>
</evidence>
<dbReference type="PANTHER" id="PTHR42788:SF7">
    <property type="entry name" value="NITRATE ABC TRANSPORTER ATP-BINDING PROTEIN"/>
    <property type="match status" value="1"/>
</dbReference>
<evidence type="ECO:0000256" key="2">
    <source>
        <dbReference type="ARBA" id="ARBA00022448"/>
    </source>
</evidence>
<evidence type="ECO:0000259" key="7">
    <source>
        <dbReference type="PROSITE" id="PS50893"/>
    </source>
</evidence>
<dbReference type="InterPro" id="IPR027417">
    <property type="entry name" value="P-loop_NTPase"/>
</dbReference>